<dbReference type="HAMAP" id="MF_01411">
    <property type="entry name" value="LPS_assembly_LptD"/>
    <property type="match status" value="1"/>
</dbReference>
<dbReference type="InterPro" id="IPR050218">
    <property type="entry name" value="LptD"/>
</dbReference>
<dbReference type="GO" id="GO:0009279">
    <property type="term" value="C:cell outer membrane"/>
    <property type="evidence" value="ECO:0007669"/>
    <property type="project" value="InterPro"/>
</dbReference>
<dbReference type="Proteomes" id="UP000257045">
    <property type="component" value="Unassembled WGS sequence"/>
</dbReference>
<evidence type="ECO:0000313" key="2">
    <source>
        <dbReference type="EMBL" id="RDU69348.1"/>
    </source>
</evidence>
<dbReference type="AlphaFoldDB" id="A0A3D8IVR4"/>
<comment type="caution">
    <text evidence="2">The sequence shown here is derived from an EMBL/GenBank/DDBJ whole genome shotgun (WGS) entry which is preliminary data.</text>
</comment>
<feature type="signal peptide" evidence="1">
    <location>
        <begin position="1"/>
        <end position="22"/>
    </location>
</feature>
<evidence type="ECO:0000256" key="1">
    <source>
        <dbReference type="SAM" id="SignalP"/>
    </source>
</evidence>
<dbReference type="GO" id="GO:0043165">
    <property type="term" value="P:Gram-negative-bacterium-type cell outer membrane assembly"/>
    <property type="evidence" value="ECO:0007669"/>
    <property type="project" value="InterPro"/>
</dbReference>
<dbReference type="RefSeq" id="WP_115570035.1">
    <property type="nucleotide sequence ID" value="NZ_NXLV01000016.1"/>
</dbReference>
<organism evidence="2 3">
    <name type="scientific">Helicobacter brantae</name>
    <dbReference type="NCBI Taxonomy" id="375927"/>
    <lineage>
        <taxon>Bacteria</taxon>
        <taxon>Pseudomonadati</taxon>
        <taxon>Campylobacterota</taxon>
        <taxon>Epsilonproteobacteria</taxon>
        <taxon>Campylobacterales</taxon>
        <taxon>Helicobacteraceae</taxon>
        <taxon>Helicobacter</taxon>
    </lineage>
</organism>
<dbReference type="PANTHER" id="PTHR30189:SF1">
    <property type="entry name" value="LPS-ASSEMBLY PROTEIN LPTD"/>
    <property type="match status" value="1"/>
</dbReference>
<accession>A0A3D8IVR4</accession>
<gene>
    <name evidence="2" type="ORF">CQA58_07185</name>
</gene>
<dbReference type="OrthoDB" id="9760225at2"/>
<dbReference type="InterPro" id="IPR020889">
    <property type="entry name" value="LipoPS_assembly_LptD"/>
</dbReference>
<evidence type="ECO:0000313" key="3">
    <source>
        <dbReference type="Proteomes" id="UP000257045"/>
    </source>
</evidence>
<dbReference type="GO" id="GO:0015920">
    <property type="term" value="P:lipopolysaccharide transport"/>
    <property type="evidence" value="ECO:0007669"/>
    <property type="project" value="InterPro"/>
</dbReference>
<reference evidence="2 3" key="1">
    <citation type="submission" date="2018-04" db="EMBL/GenBank/DDBJ databases">
        <title>Novel Campyloabacter and Helicobacter Species and Strains.</title>
        <authorList>
            <person name="Mannion A.J."/>
            <person name="Shen Z."/>
            <person name="Fox J.G."/>
        </authorList>
    </citation>
    <scope>NUCLEOTIDE SEQUENCE [LARGE SCALE GENOMIC DNA]</scope>
    <source>
        <strain evidence="2 3">MIT 04-9366</strain>
    </source>
</reference>
<dbReference type="GO" id="GO:1990351">
    <property type="term" value="C:transporter complex"/>
    <property type="evidence" value="ECO:0007669"/>
    <property type="project" value="TreeGrafter"/>
</dbReference>
<proteinExistence type="inferred from homology"/>
<name>A0A3D8IVR4_9HELI</name>
<protein>
    <submittedName>
        <fullName evidence="2">Uncharacterized protein</fullName>
    </submittedName>
</protein>
<feature type="chain" id="PRO_5039903084" evidence="1">
    <location>
        <begin position="23"/>
        <end position="738"/>
    </location>
</feature>
<keyword evidence="3" id="KW-1185">Reference proteome</keyword>
<dbReference type="EMBL" id="NXLV01000016">
    <property type="protein sequence ID" value="RDU69348.1"/>
    <property type="molecule type" value="Genomic_DNA"/>
</dbReference>
<sequence>MPKKILLSLCLALSLHASSVLNPDTNSNLGEVSADELKSEGDKIFGKGNVILVSGEYYVSAQDLVYDKKSKIAEVEGEVRIYYGKDLMLSAKKVKLDFGKDSFSLSSVYFQSVKSGLWITASEARSENNVYYFKESVVSGCNIQSPIWHFDSSSGSLDQENDYLTLWNTRIYLGKMPILYVPYLSVSTAQKRKSGLLYPRLAYLNQDGLYYQQPIYIAPYDSWDMTLSPQIRTSRGIGISGEFRLATPSDNLFTFQTRYFYNTKKYMQTYSALNQHIYGFNLDFETKDGTGIFSSFENIHDGFYSSLNYMNDMEYLKLDDSDVKVSNRLSVSKLNYFLHSQEHFFGIYDKLFLDVTKTNNSNTFQLLPGVQYHKFFDSLFWKELMYSIDVQTNNVTRERGYAYVENTIELPIGVEFPLFNNYLSIGVSTDLKFSNINLYHTEEIQVYNPNDKSTTANFFTANYNASLSTDLARDYGSFMHSIQLMAKASGPYYRYNTPLFNDEVYEWYAKTYADIDTTTNEGKRQVYNLWNPSSIVDFDTNKHRLELQFSQYFYSPDGHTLFYYNASQKLNLQSKKYLFSESMVNEFGSSPIDGLDIKTSLYYSFLYNDIEEVSATIDLEKWHLDTSIGYYYKKLFASENASIDANFLNFSLSNDFGYFAIGGDVNFDFLAMQVKDWSVSISTDVQCFGITLKFAQEYGSILTDNPNRPIETYTNNYIKLEFRLAPLGETGVSYRFRK</sequence>
<keyword evidence="1" id="KW-0732">Signal</keyword>
<dbReference type="PANTHER" id="PTHR30189">
    <property type="entry name" value="LPS-ASSEMBLY PROTEIN"/>
    <property type="match status" value="1"/>
</dbReference>